<dbReference type="GO" id="GO:0046872">
    <property type="term" value="F:metal ion binding"/>
    <property type="evidence" value="ECO:0007669"/>
    <property type="project" value="InterPro"/>
</dbReference>
<dbReference type="GO" id="GO:0006221">
    <property type="term" value="P:pyrimidine nucleotide biosynthetic process"/>
    <property type="evidence" value="ECO:0007669"/>
    <property type="project" value="UniProtKB-KW"/>
</dbReference>
<dbReference type="PANTHER" id="PTHR43668:SF2">
    <property type="entry name" value="ALLANTOINASE"/>
    <property type="match status" value="1"/>
</dbReference>
<dbReference type="Pfam" id="PF12890">
    <property type="entry name" value="DHOase"/>
    <property type="match status" value="1"/>
</dbReference>
<evidence type="ECO:0000256" key="2">
    <source>
        <dbReference type="ARBA" id="ARBA00022975"/>
    </source>
</evidence>
<dbReference type="GO" id="GO:0006145">
    <property type="term" value="P:purine nucleobase catabolic process"/>
    <property type="evidence" value="ECO:0007669"/>
    <property type="project" value="TreeGrafter"/>
</dbReference>
<feature type="domain" description="Amidohydrolase 3" evidence="3">
    <location>
        <begin position="340"/>
        <end position="420"/>
    </location>
</feature>
<dbReference type="Pfam" id="PF07969">
    <property type="entry name" value="Amidohydro_3"/>
    <property type="match status" value="1"/>
</dbReference>
<keyword evidence="2" id="KW-0665">Pyrimidine biosynthesis</keyword>
<dbReference type="RefSeq" id="WP_093453036.1">
    <property type="nucleotide sequence ID" value="NZ_FNZG01000003.1"/>
</dbReference>
<protein>
    <submittedName>
        <fullName evidence="5">Dihydroorotase</fullName>
    </submittedName>
</protein>
<feature type="domain" description="Dihydroorotase catalytic" evidence="4">
    <location>
        <begin position="50"/>
        <end position="234"/>
    </location>
</feature>
<name>A0A1I1JQH8_9RHOB</name>
<evidence type="ECO:0000313" key="6">
    <source>
        <dbReference type="Proteomes" id="UP000231644"/>
    </source>
</evidence>
<dbReference type="NCBIfam" id="TIGR00857">
    <property type="entry name" value="pyrC_multi"/>
    <property type="match status" value="1"/>
</dbReference>
<dbReference type="GO" id="GO:0004151">
    <property type="term" value="F:dihydroorotase activity"/>
    <property type="evidence" value="ECO:0007669"/>
    <property type="project" value="InterPro"/>
</dbReference>
<dbReference type="InterPro" id="IPR004722">
    <property type="entry name" value="DHOase"/>
</dbReference>
<sequence length="428" mass="45401">MSRTTVTLTNARLIDPETGEETLGGLTLEDGLITARHEGVAEGIDCGGMCLAPGIVDIGVKICEPGERHKESFGSAGAAAAAGGVTTMVTRPDTEPTIDNPETLEFVARRAREASPVRVLPMAALTKGRAGREMTEIGFLMDAGAVAFTDGDHVVSDTKALSRALTYARSRGALLVGHVQEPILSAGAAATSGKFASLRGLPAVSPMAERMGLDRDIALLEMTGARYHVDQITTARALPALERAKRNGLDITAGVSIHHLTLNELDVADYRTFFKVKPPLRSEDDRMAVVQAVASGLIDIICSMHTPQDEESKRLPFEAAASGAVGLQTLLPAAMRLVHSGDLSLPQLWRALSLNPSRRLGLDSGRLSVGAPADLVLFDPDAPFVLDRFKLLSKSRNTPFDEARMQGRVQATWVGGTQVFGDPLGGPQ</sequence>
<dbReference type="PANTHER" id="PTHR43668">
    <property type="entry name" value="ALLANTOINASE"/>
    <property type="match status" value="1"/>
</dbReference>
<dbReference type="GO" id="GO:0004038">
    <property type="term" value="F:allantoinase activity"/>
    <property type="evidence" value="ECO:0007669"/>
    <property type="project" value="TreeGrafter"/>
</dbReference>
<gene>
    <name evidence="5" type="ORF">SAMN05421762_1084</name>
</gene>
<reference evidence="5 6" key="1">
    <citation type="submission" date="2016-10" db="EMBL/GenBank/DDBJ databases">
        <authorList>
            <person name="de Groot N.N."/>
        </authorList>
    </citation>
    <scope>NUCLEOTIDE SEQUENCE [LARGE SCALE GENOMIC DNA]</scope>
    <source>
        <strain evidence="5 6">DSM 29619</strain>
    </source>
</reference>
<dbReference type="InterPro" id="IPR032466">
    <property type="entry name" value="Metal_Hydrolase"/>
</dbReference>
<dbReference type="SUPFAM" id="SSF51338">
    <property type="entry name" value="Composite domain of metallo-dependent hydrolases"/>
    <property type="match status" value="1"/>
</dbReference>
<dbReference type="InterPro" id="IPR013108">
    <property type="entry name" value="Amidohydro_3"/>
</dbReference>
<organism evidence="5 6">
    <name type="scientific">Pseudooceanicola nitratireducens</name>
    <dbReference type="NCBI Taxonomy" id="517719"/>
    <lineage>
        <taxon>Bacteria</taxon>
        <taxon>Pseudomonadati</taxon>
        <taxon>Pseudomonadota</taxon>
        <taxon>Alphaproteobacteria</taxon>
        <taxon>Rhodobacterales</taxon>
        <taxon>Paracoccaceae</taxon>
        <taxon>Pseudooceanicola</taxon>
    </lineage>
</organism>
<dbReference type="STRING" id="517719.SAMN05421762_1084"/>
<dbReference type="SUPFAM" id="SSF51556">
    <property type="entry name" value="Metallo-dependent hydrolases"/>
    <property type="match status" value="1"/>
</dbReference>
<proteinExistence type="predicted"/>
<dbReference type="InterPro" id="IPR024403">
    <property type="entry name" value="DHOase_cat"/>
</dbReference>
<evidence type="ECO:0000259" key="3">
    <source>
        <dbReference type="Pfam" id="PF07969"/>
    </source>
</evidence>
<evidence type="ECO:0000313" key="5">
    <source>
        <dbReference type="EMBL" id="SFC48788.1"/>
    </source>
</evidence>
<dbReference type="CDD" id="cd01317">
    <property type="entry name" value="DHOase_IIa"/>
    <property type="match status" value="1"/>
</dbReference>
<keyword evidence="1" id="KW-0862">Zinc</keyword>
<dbReference type="Gene3D" id="3.20.20.140">
    <property type="entry name" value="Metal-dependent hydrolases"/>
    <property type="match status" value="1"/>
</dbReference>
<accession>A0A1I1JQH8</accession>
<keyword evidence="6" id="KW-1185">Reference proteome</keyword>
<dbReference type="Gene3D" id="2.30.40.10">
    <property type="entry name" value="Urease, subunit C, domain 1"/>
    <property type="match status" value="1"/>
</dbReference>
<dbReference type="InterPro" id="IPR050138">
    <property type="entry name" value="DHOase/Allantoinase_Hydrolase"/>
</dbReference>
<dbReference type="Proteomes" id="UP000231644">
    <property type="component" value="Unassembled WGS sequence"/>
</dbReference>
<dbReference type="EMBL" id="FOLX01000001">
    <property type="protein sequence ID" value="SFC48788.1"/>
    <property type="molecule type" value="Genomic_DNA"/>
</dbReference>
<dbReference type="OrthoDB" id="9803027at2"/>
<dbReference type="InterPro" id="IPR011059">
    <property type="entry name" value="Metal-dep_hydrolase_composite"/>
</dbReference>
<dbReference type="AlphaFoldDB" id="A0A1I1JQH8"/>
<evidence type="ECO:0000256" key="1">
    <source>
        <dbReference type="ARBA" id="ARBA00022833"/>
    </source>
</evidence>
<evidence type="ECO:0000259" key="4">
    <source>
        <dbReference type="Pfam" id="PF12890"/>
    </source>
</evidence>
<dbReference type="GO" id="GO:0005737">
    <property type="term" value="C:cytoplasm"/>
    <property type="evidence" value="ECO:0007669"/>
    <property type="project" value="TreeGrafter"/>
</dbReference>